<dbReference type="Gene3D" id="3.40.50.1820">
    <property type="entry name" value="alpha/beta hydrolase"/>
    <property type="match status" value="1"/>
</dbReference>
<dbReference type="InterPro" id="IPR013094">
    <property type="entry name" value="AB_hydrolase_3"/>
</dbReference>
<gene>
    <name evidence="3" type="ORF">GCM10023196_040060</name>
</gene>
<dbReference type="GO" id="GO:0016740">
    <property type="term" value="F:transferase activity"/>
    <property type="evidence" value="ECO:0007669"/>
    <property type="project" value="UniProtKB-KW"/>
</dbReference>
<dbReference type="Proteomes" id="UP001501442">
    <property type="component" value="Unassembled WGS sequence"/>
</dbReference>
<sequence>MTPSPASLDPASLDPELAAALAAMPRTANGGVMDLTDISALRAQLNAAMAQRPAPAPDPRIAVETLHVQRPDQSTLDVVLFTPTDTDRLLPALAYFHPGGQVLGSAHDDTAYPSALALSLRSVIAVVDYRLAPETPAPGAAEDGYLAYTYLVAHAEEHQINPDRVGIAGVSGGGAVAAAGALMIRDRGAARPCLLSLNYPMLDDRNETPSSHQVTDIGVWDRRENLLAWAAVLGDRAGRPDVDPYSAPGRATELHAMPETFIAAAQFDVFRDENIDFATRLMAAGVPVELHVYAHAFHAWDLLVPASSLAQSFERTWHHFLSRCLHG</sequence>
<reference evidence="4" key="1">
    <citation type="journal article" date="2019" name="Int. J. Syst. Evol. Microbiol.">
        <title>The Global Catalogue of Microorganisms (GCM) 10K type strain sequencing project: providing services to taxonomists for standard genome sequencing and annotation.</title>
        <authorList>
            <consortium name="The Broad Institute Genomics Platform"/>
            <consortium name="The Broad Institute Genome Sequencing Center for Infectious Disease"/>
            <person name="Wu L."/>
            <person name="Ma J."/>
        </authorList>
    </citation>
    <scope>NUCLEOTIDE SEQUENCE [LARGE SCALE GENOMIC DNA]</scope>
    <source>
        <strain evidence="4">JCM 17939</strain>
    </source>
</reference>
<accession>A0ABP8UAA6</accession>
<evidence type="ECO:0000313" key="4">
    <source>
        <dbReference type="Proteomes" id="UP001501442"/>
    </source>
</evidence>
<evidence type="ECO:0000256" key="1">
    <source>
        <dbReference type="ARBA" id="ARBA00022801"/>
    </source>
</evidence>
<dbReference type="InterPro" id="IPR050300">
    <property type="entry name" value="GDXG_lipolytic_enzyme"/>
</dbReference>
<keyword evidence="1 3" id="KW-0378">Hydrolase</keyword>
<dbReference type="InterPro" id="IPR029058">
    <property type="entry name" value="AB_hydrolase_fold"/>
</dbReference>
<dbReference type="PANTHER" id="PTHR48081:SF8">
    <property type="entry name" value="ALPHA_BETA HYDROLASE FOLD-3 DOMAIN-CONTAINING PROTEIN-RELATED"/>
    <property type="match status" value="1"/>
</dbReference>
<comment type="caution">
    <text evidence="3">The sequence shown here is derived from an EMBL/GenBank/DDBJ whole genome shotgun (WGS) entry which is preliminary data.</text>
</comment>
<proteinExistence type="predicted"/>
<dbReference type="PANTHER" id="PTHR48081">
    <property type="entry name" value="AB HYDROLASE SUPERFAMILY PROTEIN C4A8.06C"/>
    <property type="match status" value="1"/>
</dbReference>
<protein>
    <submittedName>
        <fullName evidence="3">Alpha/beta hydrolase</fullName>
    </submittedName>
</protein>
<dbReference type="Pfam" id="PF07859">
    <property type="entry name" value="Abhydrolase_3"/>
    <property type="match status" value="1"/>
</dbReference>
<dbReference type="GO" id="GO:0016787">
    <property type="term" value="F:hydrolase activity"/>
    <property type="evidence" value="ECO:0007669"/>
    <property type="project" value="UniProtKB-KW"/>
</dbReference>
<evidence type="ECO:0000259" key="2">
    <source>
        <dbReference type="Pfam" id="PF07859"/>
    </source>
</evidence>
<dbReference type="EMBL" id="BAABHK010000005">
    <property type="protein sequence ID" value="GAA4627523.1"/>
    <property type="molecule type" value="Genomic_DNA"/>
</dbReference>
<name>A0ABP8UAA6_9ACTN</name>
<feature type="domain" description="Alpha/beta hydrolase fold-3" evidence="2">
    <location>
        <begin position="94"/>
        <end position="300"/>
    </location>
</feature>
<dbReference type="SUPFAM" id="SSF53474">
    <property type="entry name" value="alpha/beta-Hydrolases"/>
    <property type="match status" value="1"/>
</dbReference>
<organism evidence="3 4">
    <name type="scientific">Actinoallomurus vinaceus</name>
    <dbReference type="NCBI Taxonomy" id="1080074"/>
    <lineage>
        <taxon>Bacteria</taxon>
        <taxon>Bacillati</taxon>
        <taxon>Actinomycetota</taxon>
        <taxon>Actinomycetes</taxon>
        <taxon>Streptosporangiales</taxon>
        <taxon>Thermomonosporaceae</taxon>
        <taxon>Actinoallomurus</taxon>
    </lineage>
</organism>
<dbReference type="RefSeq" id="WP_345432420.1">
    <property type="nucleotide sequence ID" value="NZ_BAABHK010000005.1"/>
</dbReference>
<keyword evidence="3" id="KW-0808">Transferase</keyword>
<keyword evidence="4" id="KW-1185">Reference proteome</keyword>
<evidence type="ECO:0000313" key="3">
    <source>
        <dbReference type="EMBL" id="GAA4627523.1"/>
    </source>
</evidence>